<organism evidence="1 2">
    <name type="scientific">Monoraphidium neglectum</name>
    <dbReference type="NCBI Taxonomy" id="145388"/>
    <lineage>
        <taxon>Eukaryota</taxon>
        <taxon>Viridiplantae</taxon>
        <taxon>Chlorophyta</taxon>
        <taxon>core chlorophytes</taxon>
        <taxon>Chlorophyceae</taxon>
        <taxon>CS clade</taxon>
        <taxon>Sphaeropleales</taxon>
        <taxon>Selenastraceae</taxon>
        <taxon>Monoraphidium</taxon>
    </lineage>
</organism>
<dbReference type="OrthoDB" id="531205at2759"/>
<keyword evidence="2" id="KW-1185">Reference proteome</keyword>
<dbReference type="AlphaFoldDB" id="A0A0D2KCG1"/>
<evidence type="ECO:0000313" key="2">
    <source>
        <dbReference type="Proteomes" id="UP000054498"/>
    </source>
</evidence>
<dbReference type="InterPro" id="IPR016024">
    <property type="entry name" value="ARM-type_fold"/>
</dbReference>
<name>A0A0D2KCG1_9CHLO</name>
<dbReference type="GeneID" id="25731983"/>
<dbReference type="Gene3D" id="1.25.10.10">
    <property type="entry name" value="Leucine-rich Repeat Variant"/>
    <property type="match status" value="1"/>
</dbReference>
<dbReference type="SUPFAM" id="SSF48371">
    <property type="entry name" value="ARM repeat"/>
    <property type="match status" value="1"/>
</dbReference>
<dbReference type="InterPro" id="IPR011989">
    <property type="entry name" value="ARM-like"/>
</dbReference>
<sequence length="123" mass="13433">MLRRLFEDSQDLVLLEVAATALGHLVRSGGPMMADVVERQVRDALPWLNPRLEPSEGRRYAAVLILRELADCAPAVFNVHVKAFIDGVWGGLRDPKLHVRDASVQALQSSLHLAGISGCVRVG</sequence>
<evidence type="ECO:0000313" key="1">
    <source>
        <dbReference type="EMBL" id="KIY93538.1"/>
    </source>
</evidence>
<reference evidence="1 2" key="1">
    <citation type="journal article" date="2013" name="BMC Genomics">
        <title>Reconstruction of the lipid metabolism for the microalga Monoraphidium neglectum from its genome sequence reveals characteristics suitable for biofuel production.</title>
        <authorList>
            <person name="Bogen C."/>
            <person name="Al-Dilaimi A."/>
            <person name="Albersmeier A."/>
            <person name="Wichmann J."/>
            <person name="Grundmann M."/>
            <person name="Rupp O."/>
            <person name="Lauersen K.J."/>
            <person name="Blifernez-Klassen O."/>
            <person name="Kalinowski J."/>
            <person name="Goesmann A."/>
            <person name="Mussgnug J.H."/>
            <person name="Kruse O."/>
        </authorList>
    </citation>
    <scope>NUCLEOTIDE SEQUENCE [LARGE SCALE GENOMIC DNA]</scope>
    <source>
        <strain evidence="1 2">SAG 48.87</strain>
    </source>
</reference>
<dbReference type="RefSeq" id="XP_013892558.1">
    <property type="nucleotide sequence ID" value="XM_014037104.1"/>
</dbReference>
<protein>
    <submittedName>
        <fullName evidence="1">FKBP12-rapamycin complex-associated protein</fullName>
    </submittedName>
</protein>
<gene>
    <name evidence="1" type="ORF">MNEG_14422</name>
</gene>
<accession>A0A0D2KCG1</accession>
<dbReference type="STRING" id="145388.A0A0D2KCG1"/>
<dbReference type="EMBL" id="KK104692">
    <property type="protein sequence ID" value="KIY93538.1"/>
    <property type="molecule type" value="Genomic_DNA"/>
</dbReference>
<dbReference type="Proteomes" id="UP000054498">
    <property type="component" value="Unassembled WGS sequence"/>
</dbReference>
<dbReference type="KEGG" id="mng:MNEG_14422"/>
<proteinExistence type="predicted"/>